<reference evidence="1" key="1">
    <citation type="journal article" date="2017" name="Nature">
        <title>The sunflower genome provides insights into oil metabolism, flowering and Asterid evolution.</title>
        <authorList>
            <person name="Badouin H."/>
            <person name="Gouzy J."/>
            <person name="Grassa C.J."/>
            <person name="Murat F."/>
            <person name="Staton S.E."/>
            <person name="Cottret L."/>
            <person name="Lelandais-Briere C."/>
            <person name="Owens G.L."/>
            <person name="Carrere S."/>
            <person name="Mayjonade B."/>
            <person name="Legrand L."/>
            <person name="Gill N."/>
            <person name="Kane N.C."/>
            <person name="Bowers J.E."/>
            <person name="Hubner S."/>
            <person name="Bellec A."/>
            <person name="Berard A."/>
            <person name="Berges H."/>
            <person name="Blanchet N."/>
            <person name="Boniface M.C."/>
            <person name="Brunel D."/>
            <person name="Catrice O."/>
            <person name="Chaidir N."/>
            <person name="Claudel C."/>
            <person name="Donnadieu C."/>
            <person name="Faraut T."/>
            <person name="Fievet G."/>
            <person name="Helmstetter N."/>
            <person name="King M."/>
            <person name="Knapp S.J."/>
            <person name="Lai Z."/>
            <person name="Le Paslier M.C."/>
            <person name="Lippi Y."/>
            <person name="Lorenzon L."/>
            <person name="Mandel J.R."/>
            <person name="Marage G."/>
            <person name="Marchand G."/>
            <person name="Marquand E."/>
            <person name="Bret-Mestries E."/>
            <person name="Morien E."/>
            <person name="Nambeesan S."/>
            <person name="Nguyen T."/>
            <person name="Pegot-Espagnet P."/>
            <person name="Pouilly N."/>
            <person name="Raftis F."/>
            <person name="Sallet E."/>
            <person name="Schiex T."/>
            <person name="Thomas J."/>
            <person name="Vandecasteele C."/>
            <person name="Vares D."/>
            <person name="Vear F."/>
            <person name="Vautrin S."/>
            <person name="Crespi M."/>
            <person name="Mangin B."/>
            <person name="Burke J.M."/>
            <person name="Salse J."/>
            <person name="Munos S."/>
            <person name="Vincourt P."/>
            <person name="Rieseberg L.H."/>
            <person name="Langlade N.B."/>
        </authorList>
    </citation>
    <scope>NUCLEOTIDE SEQUENCE</scope>
    <source>
        <tissue evidence="1">Leaves</tissue>
    </source>
</reference>
<proteinExistence type="predicted"/>
<sequence>MYGTHVSESLGLRSRIGTNVRIMSKDESMSISLSMNTHVCMSINIKRVSSMCTSRSVKRISSMCMSTSIKRMNIGVGMKNKYCVHGVR</sequence>
<dbReference type="Proteomes" id="UP000215914">
    <property type="component" value="Unassembled WGS sequence"/>
</dbReference>
<reference evidence="1" key="2">
    <citation type="submission" date="2020-06" db="EMBL/GenBank/DDBJ databases">
        <title>Helianthus annuus Genome sequencing and assembly Release 2.</title>
        <authorList>
            <person name="Gouzy J."/>
            <person name="Langlade N."/>
            <person name="Munos S."/>
        </authorList>
    </citation>
    <scope>NUCLEOTIDE SEQUENCE</scope>
    <source>
        <tissue evidence="1">Leaves</tissue>
    </source>
</reference>
<dbReference type="AlphaFoldDB" id="A0A9K3N9E8"/>
<evidence type="ECO:0000313" key="2">
    <source>
        <dbReference type="Proteomes" id="UP000215914"/>
    </source>
</evidence>
<accession>A0A9K3N9E8</accession>
<organism evidence="1 2">
    <name type="scientific">Helianthus annuus</name>
    <name type="common">Common sunflower</name>
    <dbReference type="NCBI Taxonomy" id="4232"/>
    <lineage>
        <taxon>Eukaryota</taxon>
        <taxon>Viridiplantae</taxon>
        <taxon>Streptophyta</taxon>
        <taxon>Embryophyta</taxon>
        <taxon>Tracheophyta</taxon>
        <taxon>Spermatophyta</taxon>
        <taxon>Magnoliopsida</taxon>
        <taxon>eudicotyledons</taxon>
        <taxon>Gunneridae</taxon>
        <taxon>Pentapetalae</taxon>
        <taxon>asterids</taxon>
        <taxon>campanulids</taxon>
        <taxon>Asterales</taxon>
        <taxon>Asteraceae</taxon>
        <taxon>Asteroideae</taxon>
        <taxon>Heliantheae alliance</taxon>
        <taxon>Heliantheae</taxon>
        <taxon>Helianthus</taxon>
    </lineage>
</organism>
<keyword evidence="2" id="KW-1185">Reference proteome</keyword>
<protein>
    <submittedName>
        <fullName evidence="1">Uncharacterized protein</fullName>
    </submittedName>
</protein>
<dbReference type="EMBL" id="MNCJ02000324">
    <property type="protein sequence ID" value="KAF5791901.1"/>
    <property type="molecule type" value="Genomic_DNA"/>
</dbReference>
<name>A0A9K3N9E8_HELAN</name>
<comment type="caution">
    <text evidence="1">The sequence shown here is derived from an EMBL/GenBank/DDBJ whole genome shotgun (WGS) entry which is preliminary data.</text>
</comment>
<gene>
    <name evidence="1" type="ORF">HanXRQr2_Chr09g0400041</name>
</gene>
<dbReference type="Gramene" id="mRNA:HanXRQr2_Chr09g0400041">
    <property type="protein sequence ID" value="CDS:HanXRQr2_Chr09g0400041.1"/>
    <property type="gene ID" value="HanXRQr2_Chr09g0400041"/>
</dbReference>
<evidence type="ECO:0000313" key="1">
    <source>
        <dbReference type="EMBL" id="KAF5791901.1"/>
    </source>
</evidence>